<dbReference type="CDD" id="cd00085">
    <property type="entry name" value="HNHc"/>
    <property type="match status" value="1"/>
</dbReference>
<gene>
    <name evidence="4" type="ORF">FB556_1832</name>
</gene>
<dbReference type="AlphaFoldDB" id="A0A543AFJ7"/>
<evidence type="ECO:0000313" key="5">
    <source>
        <dbReference type="Proteomes" id="UP000319746"/>
    </source>
</evidence>
<feature type="compositionally biased region" description="Polar residues" evidence="2">
    <location>
        <begin position="399"/>
        <end position="409"/>
    </location>
</feature>
<dbReference type="EMBL" id="VFOU01000003">
    <property type="protein sequence ID" value="TQL71357.1"/>
    <property type="molecule type" value="Genomic_DNA"/>
</dbReference>
<dbReference type="Proteomes" id="UP000319746">
    <property type="component" value="Unassembled WGS sequence"/>
</dbReference>
<keyword evidence="4" id="KW-0540">Nuclease</keyword>
<keyword evidence="4" id="KW-0378">Hydrolase</keyword>
<feature type="domain" description="HNH nuclease" evidence="3">
    <location>
        <begin position="331"/>
        <end position="381"/>
    </location>
</feature>
<protein>
    <submittedName>
        <fullName evidence="4">HNH endonuclease</fullName>
    </submittedName>
</protein>
<evidence type="ECO:0000256" key="1">
    <source>
        <dbReference type="ARBA" id="ARBA00023450"/>
    </source>
</evidence>
<dbReference type="SMART" id="SM00507">
    <property type="entry name" value="HNHc"/>
    <property type="match status" value="1"/>
</dbReference>
<comment type="similarity">
    <text evidence="1">Belongs to the Rv1128c/1148c/1588c/1702c/1945/3466 family.</text>
</comment>
<proteinExistence type="inferred from homology"/>
<dbReference type="OrthoDB" id="5197219at2"/>
<dbReference type="GO" id="GO:0003676">
    <property type="term" value="F:nucleic acid binding"/>
    <property type="evidence" value="ECO:0007669"/>
    <property type="project" value="InterPro"/>
</dbReference>
<comment type="caution">
    <text evidence="4">The sequence shown here is derived from an EMBL/GenBank/DDBJ whole genome shotgun (WGS) entry which is preliminary data.</text>
</comment>
<dbReference type="Pfam" id="PF01844">
    <property type="entry name" value="HNH"/>
    <property type="match status" value="1"/>
</dbReference>
<evidence type="ECO:0000256" key="2">
    <source>
        <dbReference type="SAM" id="MobiDB-lite"/>
    </source>
</evidence>
<feature type="region of interest" description="Disordered" evidence="2">
    <location>
        <begin position="164"/>
        <end position="187"/>
    </location>
</feature>
<name>A0A543AFJ7_9MICC</name>
<organism evidence="4 5">
    <name type="scientific">Enteractinococcus coprophilus</name>
    <dbReference type="NCBI Taxonomy" id="1027633"/>
    <lineage>
        <taxon>Bacteria</taxon>
        <taxon>Bacillati</taxon>
        <taxon>Actinomycetota</taxon>
        <taxon>Actinomycetes</taxon>
        <taxon>Micrococcales</taxon>
        <taxon>Micrococcaceae</taxon>
    </lineage>
</organism>
<dbReference type="Pfam" id="PF02720">
    <property type="entry name" value="DUF222"/>
    <property type="match status" value="1"/>
</dbReference>
<dbReference type="Gene3D" id="1.10.30.50">
    <property type="match status" value="1"/>
</dbReference>
<dbReference type="RefSeq" id="WP_141866914.1">
    <property type="nucleotide sequence ID" value="NZ_BAABAN010000002.1"/>
</dbReference>
<evidence type="ECO:0000259" key="3">
    <source>
        <dbReference type="SMART" id="SM00507"/>
    </source>
</evidence>
<accession>A0A543AFJ7</accession>
<keyword evidence="4" id="KW-0255">Endonuclease</keyword>
<dbReference type="InterPro" id="IPR003615">
    <property type="entry name" value="HNH_nuc"/>
</dbReference>
<evidence type="ECO:0000313" key="4">
    <source>
        <dbReference type="EMBL" id="TQL71357.1"/>
    </source>
</evidence>
<sequence length="459" mass="50333">MTISSSTDMAPVKAFADWLDSLPPASTQEDSIERIRIWEELVGKVHAKEATEAAHLEQERIVEEQAQKVPKADRGKGLGAEIGLARRESHARGKKFLNTARALHQDMPYMLAAMSAGLIKTEHAHNVVKETEVLSSQHRRQVDRALKDRFGSTGPRELANEARAHAQRLDPKAAASRHSKAKDARRVTCQPAGDGMALWTAYGPAPALTSLYNGLHAKAKSLVSAGKSKDEHGVRRTRDQVMFDLFTQWGSGEGSVAAGTVDLMVPMTPDALLAKGDTPAWLAGHGPIPASVAREWLANEQLKVFIRRLFSDATATRLVSMEFTGRSFPANIRKMLLLRDNTCRSPYCEAPILDGDHITPHRNGGATNWENASGLCGACNQTKENRGWQHEGNAHSLTVTTPTGHTYTKNPGPLLPGHEPEAPAPPDETPPRHTTRPIGITRSPYRQPRRLSITQYLRC</sequence>
<reference evidence="4 5" key="1">
    <citation type="submission" date="2019-06" db="EMBL/GenBank/DDBJ databases">
        <title>Sequencing the genomes of 1000 actinobacteria strains.</title>
        <authorList>
            <person name="Klenk H.-P."/>
        </authorList>
    </citation>
    <scope>NUCLEOTIDE SEQUENCE [LARGE SCALE GENOMIC DNA]</scope>
    <source>
        <strain evidence="4 5">DSM 24083</strain>
    </source>
</reference>
<feature type="region of interest" description="Disordered" evidence="2">
    <location>
        <begin position="399"/>
        <end position="442"/>
    </location>
</feature>
<dbReference type="InterPro" id="IPR003870">
    <property type="entry name" value="DUF222"/>
</dbReference>
<dbReference type="GO" id="GO:0004519">
    <property type="term" value="F:endonuclease activity"/>
    <property type="evidence" value="ECO:0007669"/>
    <property type="project" value="UniProtKB-KW"/>
</dbReference>
<keyword evidence="5" id="KW-1185">Reference proteome</keyword>
<dbReference type="InterPro" id="IPR002711">
    <property type="entry name" value="HNH"/>
</dbReference>
<dbReference type="GO" id="GO:0008270">
    <property type="term" value="F:zinc ion binding"/>
    <property type="evidence" value="ECO:0007669"/>
    <property type="project" value="InterPro"/>
</dbReference>